<proteinExistence type="predicted"/>
<dbReference type="Proteomes" id="UP000298057">
    <property type="component" value="Unassembled WGS sequence"/>
</dbReference>
<comment type="caution">
    <text evidence="1">The sequence shown here is derived from an EMBL/GenBank/DDBJ whole genome shotgun (WGS) entry which is preliminary data.</text>
</comment>
<accession>A0ABY2NGJ0</accession>
<reference evidence="2" key="1">
    <citation type="journal article" date="2019" name="PLoS Negl. Trop. Dis.">
        <title>Revisiting the worldwide diversity of Leptospira species in the environment.</title>
        <authorList>
            <person name="Vincent A.T."/>
            <person name="Schiettekatte O."/>
            <person name="Bourhy P."/>
            <person name="Veyrier F.J."/>
            <person name="Picardeau M."/>
        </authorList>
    </citation>
    <scope>NUCLEOTIDE SEQUENCE [LARGE SCALE GENOMIC DNA]</scope>
    <source>
        <strain evidence="2">201702406</strain>
    </source>
</reference>
<dbReference type="EMBL" id="RQGU01000058">
    <property type="protein sequence ID" value="TGM25412.1"/>
    <property type="molecule type" value="Genomic_DNA"/>
</dbReference>
<evidence type="ECO:0000313" key="1">
    <source>
        <dbReference type="EMBL" id="TGM25412.1"/>
    </source>
</evidence>
<gene>
    <name evidence="1" type="ORF">EHQ82_05175</name>
</gene>
<evidence type="ECO:0000313" key="2">
    <source>
        <dbReference type="Proteomes" id="UP000298057"/>
    </source>
</evidence>
<keyword evidence="2" id="KW-1185">Reference proteome</keyword>
<name>A0ABY2NGJ0_9LEPT</name>
<sequence>TNPNLEIQEEWNGNDFVGFSLSGEGKVFVIKDTKKEFFIQVLNPISTNDKEGRLSLPVLKKDTKESANFLGCLAESCLVQLGSEIYEGTEKAKLYVLGKTEGVRSVIRNSESLLVNTEDTTYLWKGGSKWKDSYQTEGDFYYPMDGIVVEGKSKELLLIKGKEKTSVPWKGERDGLRISTITVD</sequence>
<organism evidence="1 2">
    <name type="scientific">Leptospira selangorensis</name>
    <dbReference type="NCBI Taxonomy" id="2484982"/>
    <lineage>
        <taxon>Bacteria</taxon>
        <taxon>Pseudomonadati</taxon>
        <taxon>Spirochaetota</taxon>
        <taxon>Spirochaetia</taxon>
        <taxon>Leptospirales</taxon>
        <taxon>Leptospiraceae</taxon>
        <taxon>Leptospira</taxon>
    </lineage>
</organism>
<protein>
    <submittedName>
        <fullName evidence="1">Uncharacterized protein</fullName>
    </submittedName>
</protein>
<feature type="non-terminal residue" evidence="1">
    <location>
        <position position="1"/>
    </location>
</feature>